<evidence type="ECO:0000313" key="1">
    <source>
        <dbReference type="EMBL" id="KRY38030.1"/>
    </source>
</evidence>
<organism evidence="1 2">
    <name type="scientific">Trichinella spiralis</name>
    <name type="common">Trichina worm</name>
    <dbReference type="NCBI Taxonomy" id="6334"/>
    <lineage>
        <taxon>Eukaryota</taxon>
        <taxon>Metazoa</taxon>
        <taxon>Ecdysozoa</taxon>
        <taxon>Nematoda</taxon>
        <taxon>Enoplea</taxon>
        <taxon>Dorylaimia</taxon>
        <taxon>Trichinellida</taxon>
        <taxon>Trichinellidae</taxon>
        <taxon>Trichinella</taxon>
    </lineage>
</organism>
<gene>
    <name evidence="1" type="ORF">T01_11020</name>
</gene>
<sequence length="151" mass="17592">MGLFSHNSNYNSETYEFDNFSDFIWHQKDFHLQNMNRIFLLQICKLQIALLCVALQIYCRNGLQSKPHTCFTRSLLFLRPVVLHLFWAATHFRKRQKCVNVLRSKLTLNEKSTDKLINSPSAFVDMPVRTTTACCLKPDRNSDSRSSVTES</sequence>
<dbReference type="Proteomes" id="UP000054776">
    <property type="component" value="Unassembled WGS sequence"/>
</dbReference>
<keyword evidence="2" id="KW-1185">Reference proteome</keyword>
<comment type="caution">
    <text evidence="1">The sequence shown here is derived from an EMBL/GenBank/DDBJ whole genome shotgun (WGS) entry which is preliminary data.</text>
</comment>
<evidence type="ECO:0000313" key="2">
    <source>
        <dbReference type="Proteomes" id="UP000054776"/>
    </source>
</evidence>
<reference evidence="1 2" key="1">
    <citation type="submission" date="2015-01" db="EMBL/GenBank/DDBJ databases">
        <title>Evolution of Trichinella species and genotypes.</title>
        <authorList>
            <person name="Korhonen P.K."/>
            <person name="Edoardo P."/>
            <person name="Giuseppe L.R."/>
            <person name="Gasser R.B."/>
        </authorList>
    </citation>
    <scope>NUCLEOTIDE SEQUENCE [LARGE SCALE GENOMIC DNA]</scope>
    <source>
        <strain evidence="1">ISS3</strain>
    </source>
</reference>
<name>A0A0V1BMA8_TRISP</name>
<dbReference type="EMBL" id="JYDH01000029">
    <property type="protein sequence ID" value="KRY38030.1"/>
    <property type="molecule type" value="Genomic_DNA"/>
</dbReference>
<dbReference type="AlphaFoldDB" id="A0A0V1BMA8"/>
<accession>A0A0V1BMA8</accession>
<dbReference type="InParanoid" id="A0A0V1BMA8"/>
<proteinExistence type="predicted"/>
<protein>
    <submittedName>
        <fullName evidence="1">Uncharacterized protein</fullName>
    </submittedName>
</protein>